<evidence type="ECO:0000259" key="2">
    <source>
        <dbReference type="PROSITE" id="PS51228"/>
    </source>
</evidence>
<keyword evidence="1" id="KW-0446">Lipid-binding</keyword>
<proteinExistence type="predicted"/>
<dbReference type="PANTHER" id="PTHR23310:SF137">
    <property type="entry name" value="ACYL-COA BINDING PROTEIN 3, ISOFORM A-RELATED"/>
    <property type="match status" value="1"/>
</dbReference>
<dbReference type="SUPFAM" id="SSF47027">
    <property type="entry name" value="Acyl-CoA binding protein"/>
    <property type="match status" value="1"/>
</dbReference>
<dbReference type="VEuPathDB" id="VectorBase:MDOA008150"/>
<dbReference type="PRINTS" id="PR00689">
    <property type="entry name" value="ACOABINDINGP"/>
</dbReference>
<dbReference type="Pfam" id="PF00887">
    <property type="entry name" value="ACBP"/>
    <property type="match status" value="1"/>
</dbReference>
<evidence type="ECO:0000256" key="1">
    <source>
        <dbReference type="ARBA" id="ARBA00023121"/>
    </source>
</evidence>
<dbReference type="InterPro" id="IPR035984">
    <property type="entry name" value="Acyl-CoA-binding_sf"/>
</dbReference>
<organism evidence="3 4">
    <name type="scientific">Musca domestica</name>
    <name type="common">House fly</name>
    <dbReference type="NCBI Taxonomy" id="7370"/>
    <lineage>
        <taxon>Eukaryota</taxon>
        <taxon>Metazoa</taxon>
        <taxon>Ecdysozoa</taxon>
        <taxon>Arthropoda</taxon>
        <taxon>Hexapoda</taxon>
        <taxon>Insecta</taxon>
        <taxon>Pterygota</taxon>
        <taxon>Neoptera</taxon>
        <taxon>Endopterygota</taxon>
        <taxon>Diptera</taxon>
        <taxon>Brachycera</taxon>
        <taxon>Muscomorpha</taxon>
        <taxon>Muscoidea</taxon>
        <taxon>Muscidae</taxon>
        <taxon>Musca</taxon>
    </lineage>
</organism>
<dbReference type="eggNOG" id="KOG0817">
    <property type="taxonomic scope" value="Eukaryota"/>
</dbReference>
<dbReference type="InterPro" id="IPR014352">
    <property type="entry name" value="FERM/acyl-CoA-bd_prot_sf"/>
</dbReference>
<dbReference type="RefSeq" id="XP_005183255.2">
    <property type="nucleotide sequence ID" value="XM_005183198.4"/>
</dbReference>
<dbReference type="VEuPathDB" id="VectorBase:MDOMA2_016296"/>
<dbReference type="Gene3D" id="1.20.80.10">
    <property type="match status" value="1"/>
</dbReference>
<dbReference type="PROSITE" id="PS00880">
    <property type="entry name" value="ACB_1"/>
    <property type="match status" value="1"/>
</dbReference>
<dbReference type="Proteomes" id="UP001652621">
    <property type="component" value="Unplaced"/>
</dbReference>
<evidence type="ECO:0000313" key="3">
    <source>
        <dbReference type="Proteomes" id="UP001652621"/>
    </source>
</evidence>
<dbReference type="InterPro" id="IPR022408">
    <property type="entry name" value="Acyl-CoA-binding_prot_CS"/>
</dbReference>
<protein>
    <submittedName>
        <fullName evidence="4">Acyl-CoA-binding protein-like</fullName>
    </submittedName>
</protein>
<dbReference type="PROSITE" id="PS51228">
    <property type="entry name" value="ACB_2"/>
    <property type="match status" value="1"/>
</dbReference>
<keyword evidence="3" id="KW-1185">Reference proteome</keyword>
<dbReference type="GeneID" id="101899805"/>
<dbReference type="InterPro" id="IPR000582">
    <property type="entry name" value="Acyl-CoA-binding_protein"/>
</dbReference>
<accession>A0A9J7CTI3</accession>
<feature type="domain" description="ACB" evidence="2">
    <location>
        <begin position="1"/>
        <end position="87"/>
    </location>
</feature>
<evidence type="ECO:0000313" key="4">
    <source>
        <dbReference type="RefSeq" id="XP_005183255.2"/>
    </source>
</evidence>
<dbReference type="STRING" id="7370.A0A1I8MBE7"/>
<dbReference type="VEuPathDB" id="VectorBase:MDOA003165"/>
<reference evidence="4" key="1">
    <citation type="submission" date="2025-08" db="UniProtKB">
        <authorList>
            <consortium name="RefSeq"/>
        </authorList>
    </citation>
    <scope>IDENTIFICATION</scope>
    <source>
        <strain evidence="4">Aabys</strain>
        <tissue evidence="4">Whole body</tissue>
    </source>
</reference>
<sequence>MHLIFQFNTACEKAKAFTKKPTNDEFLEFYGLYKQATVGDCNVAQPCTTDFVAKAKYDAWSRHKGMSQDAAKQAYVATYQKYAPKYA</sequence>
<dbReference type="PANTHER" id="PTHR23310">
    <property type="entry name" value="ACYL-COA-BINDING PROTEIN, ACBP"/>
    <property type="match status" value="1"/>
</dbReference>
<gene>
    <name evidence="4" type="primary">LOC101899805</name>
</gene>
<name>A0A9J7CTI3_MUSDO</name>
<dbReference type="OrthoDB" id="346910at2759"/>